<dbReference type="AlphaFoldDB" id="A0A395UPT5"/>
<dbReference type="Proteomes" id="UP000462015">
    <property type="component" value="Unassembled WGS sequence"/>
</dbReference>
<protein>
    <submittedName>
        <fullName evidence="2">Uncharacterized protein</fullName>
    </submittedName>
</protein>
<comment type="caution">
    <text evidence="2">The sequence shown here is derived from an EMBL/GenBank/DDBJ whole genome shotgun (WGS) entry which is preliminary data.</text>
</comment>
<evidence type="ECO:0000313" key="3">
    <source>
        <dbReference type="Proteomes" id="UP000266497"/>
    </source>
</evidence>
<reference evidence="2 3" key="1">
    <citation type="submission" date="2018-08" db="EMBL/GenBank/DDBJ databases">
        <title>A genome reference for cultivated species of the human gut microbiota.</title>
        <authorList>
            <person name="Zou Y."/>
            <person name="Xue W."/>
            <person name="Luo G."/>
        </authorList>
    </citation>
    <scope>NUCLEOTIDE SEQUENCE [LARGE SCALE GENOMIC DNA]</scope>
    <source>
        <strain evidence="2 3">AF25-30LB</strain>
    </source>
</reference>
<dbReference type="EMBL" id="WDAL01000034">
    <property type="protein sequence ID" value="KAB6632611.1"/>
    <property type="molecule type" value="Genomic_DNA"/>
</dbReference>
<accession>A0A395UPT5</accession>
<proteinExistence type="predicted"/>
<evidence type="ECO:0000313" key="4">
    <source>
        <dbReference type="Proteomes" id="UP000462015"/>
    </source>
</evidence>
<organism evidence="2 3">
    <name type="scientific">Phocaeicola vulgatus</name>
    <name type="common">Bacteroides vulgatus</name>
    <dbReference type="NCBI Taxonomy" id="821"/>
    <lineage>
        <taxon>Bacteria</taxon>
        <taxon>Pseudomonadati</taxon>
        <taxon>Bacteroidota</taxon>
        <taxon>Bacteroidia</taxon>
        <taxon>Bacteroidales</taxon>
        <taxon>Bacteroidaceae</taxon>
        <taxon>Phocaeicola</taxon>
    </lineage>
</organism>
<dbReference type="Proteomes" id="UP000266497">
    <property type="component" value="Unassembled WGS sequence"/>
</dbReference>
<evidence type="ECO:0000313" key="1">
    <source>
        <dbReference type="EMBL" id="KAB6632611.1"/>
    </source>
</evidence>
<evidence type="ECO:0000313" key="2">
    <source>
        <dbReference type="EMBL" id="RGR38953.1"/>
    </source>
</evidence>
<dbReference type="EMBL" id="QRUD01000029">
    <property type="protein sequence ID" value="RGR38953.1"/>
    <property type="molecule type" value="Genomic_DNA"/>
</dbReference>
<name>A0A395UPT5_PHOVU</name>
<sequence>MIFLCNSKVRTTMLMDNTADILLDNIMRVMSGEYFGQTKAAAIVGGKKKLERLIESGKIEAVKPRNSQNGKWFCNAAQVLMHCRNMRKTGKTGKKKQE</sequence>
<reference evidence="1 4" key="2">
    <citation type="journal article" date="2019" name="Nat. Med.">
        <title>A library of human gut bacterial isolates paired with longitudinal multiomics data enables mechanistic microbiome research.</title>
        <authorList>
            <person name="Poyet M."/>
            <person name="Groussin M."/>
            <person name="Gibbons S.M."/>
            <person name="Avila-Pacheco J."/>
            <person name="Jiang X."/>
            <person name="Kearney S.M."/>
            <person name="Perrotta A.R."/>
            <person name="Berdy B."/>
            <person name="Zhao S."/>
            <person name="Lieberman T.D."/>
            <person name="Swanson P.K."/>
            <person name="Smith M."/>
            <person name="Roesemann S."/>
            <person name="Alexander J.E."/>
            <person name="Rich S.A."/>
            <person name="Livny J."/>
            <person name="Vlamakis H."/>
            <person name="Clish C."/>
            <person name="Bullock K."/>
            <person name="Deik A."/>
            <person name="Scott J."/>
            <person name="Pierce K.A."/>
            <person name="Xavier R.J."/>
            <person name="Alm E.J."/>
        </authorList>
    </citation>
    <scope>NUCLEOTIDE SEQUENCE [LARGE SCALE GENOMIC DNA]</scope>
    <source>
        <strain evidence="1 4">BIOML-A98</strain>
    </source>
</reference>
<gene>
    <name evidence="2" type="ORF">DWY53_11255</name>
    <name evidence="1" type="ORF">GAY12_16235</name>
</gene>